<name>A0A2P6RTZ8_ROSCH</name>
<evidence type="ECO:0000313" key="2">
    <source>
        <dbReference type="Proteomes" id="UP000238479"/>
    </source>
</evidence>
<gene>
    <name evidence="1" type="ORF">RchiOBHm_Chr2g0127131</name>
</gene>
<organism evidence="1 2">
    <name type="scientific">Rosa chinensis</name>
    <name type="common">China rose</name>
    <dbReference type="NCBI Taxonomy" id="74649"/>
    <lineage>
        <taxon>Eukaryota</taxon>
        <taxon>Viridiplantae</taxon>
        <taxon>Streptophyta</taxon>
        <taxon>Embryophyta</taxon>
        <taxon>Tracheophyta</taxon>
        <taxon>Spermatophyta</taxon>
        <taxon>Magnoliopsida</taxon>
        <taxon>eudicotyledons</taxon>
        <taxon>Gunneridae</taxon>
        <taxon>Pentapetalae</taxon>
        <taxon>rosids</taxon>
        <taxon>fabids</taxon>
        <taxon>Rosales</taxon>
        <taxon>Rosaceae</taxon>
        <taxon>Rosoideae</taxon>
        <taxon>Rosoideae incertae sedis</taxon>
        <taxon>Rosa</taxon>
    </lineage>
</organism>
<dbReference type="AlphaFoldDB" id="A0A2P6RTZ8"/>
<dbReference type="EMBL" id="PDCK01000040">
    <property type="protein sequence ID" value="PRQ49903.1"/>
    <property type="molecule type" value="Genomic_DNA"/>
</dbReference>
<comment type="caution">
    <text evidence="1">The sequence shown here is derived from an EMBL/GenBank/DDBJ whole genome shotgun (WGS) entry which is preliminary data.</text>
</comment>
<reference evidence="1 2" key="1">
    <citation type="journal article" date="2018" name="Nat. Genet.">
        <title>The Rosa genome provides new insights in the design of modern roses.</title>
        <authorList>
            <person name="Bendahmane M."/>
        </authorList>
    </citation>
    <scope>NUCLEOTIDE SEQUENCE [LARGE SCALE GENOMIC DNA]</scope>
    <source>
        <strain evidence="2">cv. Old Blush</strain>
    </source>
</reference>
<dbReference type="Proteomes" id="UP000238479">
    <property type="component" value="Chromosome 2"/>
</dbReference>
<proteinExistence type="predicted"/>
<accession>A0A2P6RTZ8</accession>
<evidence type="ECO:0000313" key="1">
    <source>
        <dbReference type="EMBL" id="PRQ49903.1"/>
    </source>
</evidence>
<protein>
    <submittedName>
        <fullName evidence="1">Uncharacterized protein</fullName>
    </submittedName>
</protein>
<keyword evidence="2" id="KW-1185">Reference proteome</keyword>
<sequence length="52" mass="5949">MATTRKNKKTRTLSSLPISPFFALSHSLTPRMEYTLLSVFVMKKPRAEPLLI</sequence>
<dbReference type="Gramene" id="PRQ49903">
    <property type="protein sequence ID" value="PRQ49903"/>
    <property type="gene ID" value="RchiOBHm_Chr2g0127131"/>
</dbReference>